<name>A0A4Q2ULH8_9BACT</name>
<protein>
    <recommendedName>
        <fullName evidence="3">Ada DNA repair metal-binding domain-containing protein</fullName>
    </recommendedName>
</protein>
<proteinExistence type="predicted"/>
<dbReference type="RefSeq" id="WP_129603145.1">
    <property type="nucleotide sequence ID" value="NZ_SBLB01000005.1"/>
</dbReference>
<evidence type="ECO:0000313" key="1">
    <source>
        <dbReference type="EMBL" id="RYC68360.1"/>
    </source>
</evidence>
<gene>
    <name evidence="1" type="ORF">EQG79_18530</name>
</gene>
<evidence type="ECO:0000313" key="2">
    <source>
        <dbReference type="Proteomes" id="UP000290407"/>
    </source>
</evidence>
<organism evidence="1 2">
    <name type="scientific">Spirosoma sordidisoli</name>
    <dbReference type="NCBI Taxonomy" id="2502893"/>
    <lineage>
        <taxon>Bacteria</taxon>
        <taxon>Pseudomonadati</taxon>
        <taxon>Bacteroidota</taxon>
        <taxon>Cytophagia</taxon>
        <taxon>Cytophagales</taxon>
        <taxon>Cytophagaceae</taxon>
        <taxon>Spirosoma</taxon>
    </lineage>
</organism>
<sequence length="93" mass="10319">MNGLLKTTGFRYISCLIAIHVGYWQGTTPQTDRHKPVLRPATATATVLICESRSAYAYHSHECHGLARCRSTISRVSTGSARSLGYKPCRICY</sequence>
<dbReference type="AlphaFoldDB" id="A0A4Q2ULH8"/>
<dbReference type="EMBL" id="SBLB01000005">
    <property type="protein sequence ID" value="RYC68360.1"/>
    <property type="molecule type" value="Genomic_DNA"/>
</dbReference>
<accession>A0A4Q2ULH8</accession>
<evidence type="ECO:0008006" key="3">
    <source>
        <dbReference type="Google" id="ProtNLM"/>
    </source>
</evidence>
<keyword evidence="2" id="KW-1185">Reference proteome</keyword>
<dbReference type="Proteomes" id="UP000290407">
    <property type="component" value="Unassembled WGS sequence"/>
</dbReference>
<comment type="caution">
    <text evidence="1">The sequence shown here is derived from an EMBL/GenBank/DDBJ whole genome shotgun (WGS) entry which is preliminary data.</text>
</comment>
<reference evidence="1 2" key="1">
    <citation type="submission" date="2019-01" db="EMBL/GenBank/DDBJ databases">
        <title>Spirosoma flava sp. nov., a propanil-degrading bacterium isolated from herbicide-contaminated soil.</title>
        <authorList>
            <person name="Zhang L."/>
            <person name="Jiang J.-D."/>
        </authorList>
    </citation>
    <scope>NUCLEOTIDE SEQUENCE [LARGE SCALE GENOMIC DNA]</scope>
    <source>
        <strain evidence="1 2">TY50</strain>
    </source>
</reference>